<organism evidence="1 2">
    <name type="scientific">Cephalotus follicularis</name>
    <name type="common">Albany pitcher plant</name>
    <dbReference type="NCBI Taxonomy" id="3775"/>
    <lineage>
        <taxon>Eukaryota</taxon>
        <taxon>Viridiplantae</taxon>
        <taxon>Streptophyta</taxon>
        <taxon>Embryophyta</taxon>
        <taxon>Tracheophyta</taxon>
        <taxon>Spermatophyta</taxon>
        <taxon>Magnoliopsida</taxon>
        <taxon>eudicotyledons</taxon>
        <taxon>Gunneridae</taxon>
        <taxon>Pentapetalae</taxon>
        <taxon>rosids</taxon>
        <taxon>fabids</taxon>
        <taxon>Oxalidales</taxon>
        <taxon>Cephalotaceae</taxon>
        <taxon>Cephalotus</taxon>
    </lineage>
</organism>
<dbReference type="OrthoDB" id="1929473at2759"/>
<keyword evidence="2" id="KW-1185">Reference proteome</keyword>
<dbReference type="PANTHER" id="PTHR33116">
    <property type="entry name" value="REVERSE TRANSCRIPTASE ZINC-BINDING DOMAIN-CONTAINING PROTEIN-RELATED-RELATED"/>
    <property type="match status" value="1"/>
</dbReference>
<dbReference type="Proteomes" id="UP000187406">
    <property type="component" value="Unassembled WGS sequence"/>
</dbReference>
<dbReference type="PANTHER" id="PTHR33116:SF86">
    <property type="entry name" value="REVERSE TRANSCRIPTASE DOMAIN-CONTAINING PROTEIN"/>
    <property type="match status" value="1"/>
</dbReference>
<comment type="caution">
    <text evidence="1">The sequence shown here is derived from an EMBL/GenBank/DDBJ whole genome shotgun (WGS) entry which is preliminary data.</text>
</comment>
<evidence type="ECO:0000313" key="2">
    <source>
        <dbReference type="Proteomes" id="UP000187406"/>
    </source>
</evidence>
<dbReference type="AlphaFoldDB" id="A0A1Q3BN71"/>
<dbReference type="EMBL" id="BDDD01000713">
    <property type="protein sequence ID" value="GAV69314.1"/>
    <property type="molecule type" value="Genomic_DNA"/>
</dbReference>
<reference evidence="2" key="1">
    <citation type="submission" date="2016-04" db="EMBL/GenBank/DDBJ databases">
        <title>Cephalotus genome sequencing.</title>
        <authorList>
            <person name="Fukushima K."/>
            <person name="Hasebe M."/>
            <person name="Fang X."/>
        </authorList>
    </citation>
    <scope>NUCLEOTIDE SEQUENCE [LARGE SCALE GENOMIC DNA]</scope>
    <source>
        <strain evidence="2">cv. St1</strain>
    </source>
</reference>
<protein>
    <submittedName>
        <fullName evidence="1">Uncharacterized protein</fullName>
    </submittedName>
</protein>
<dbReference type="InParanoid" id="A0A1Q3BN71"/>
<proteinExistence type="predicted"/>
<sequence>MDKTGVVFSPNTNLATRRTILQSIGTSNDKSYKKFLGLPTYIGRSKVSIFQNSKERVWGKLKGLKEKTLSNAGKEVLIKAIAQSLLTYSMPIFKLPVSLYVELNSIITNSWWGQKNGERRINWISWIKLCESKFSGGLGFRDLHAFDLAMLAKQVMMKRI</sequence>
<name>A0A1Q3BN71_CEPFO</name>
<evidence type="ECO:0000313" key="1">
    <source>
        <dbReference type="EMBL" id="GAV69314.1"/>
    </source>
</evidence>
<accession>A0A1Q3BN71</accession>
<gene>
    <name evidence="1" type="ORF">CFOL_v3_12815</name>
</gene>